<dbReference type="PATRIC" id="fig|81408.3.peg.993"/>
<proteinExistence type="predicted"/>
<protein>
    <submittedName>
        <fullName evidence="1">Uncharacterized protein</fullName>
    </submittedName>
</protein>
<reference evidence="1 2" key="1">
    <citation type="submission" date="2016-01" db="EMBL/GenBank/DDBJ databases">
        <title>Draft Genome Sequences of Seven Thermophilic Sporeformers Isolated from Foods.</title>
        <authorList>
            <person name="Berendsen E.M."/>
            <person name="Wells-Bennik M.H."/>
            <person name="Krawcyk A.O."/>
            <person name="De Jong A."/>
            <person name="Holsappel S."/>
            <person name="Eijlander R.T."/>
            <person name="Kuipers O.P."/>
        </authorList>
    </citation>
    <scope>NUCLEOTIDE SEQUENCE [LARGE SCALE GENOMIC DNA]</scope>
    <source>
        <strain evidence="1 2">B4119</strain>
    </source>
</reference>
<evidence type="ECO:0000313" key="2">
    <source>
        <dbReference type="Proteomes" id="UP000075455"/>
    </source>
</evidence>
<comment type="caution">
    <text evidence="1">The sequence shown here is derived from an EMBL/GenBank/DDBJ whole genome shotgun (WGS) entry which is preliminary data.</text>
</comment>
<sequence>MLTTLLLVAKPMDFRFGKGSGAKSNLANIVASLVKPFHRFQQRMEIVQGLALILS</sequence>
<name>A0A150L5V9_9BACL</name>
<organism evidence="1 2">
    <name type="scientific">Saccharococcus caldoxylosilyticus</name>
    <dbReference type="NCBI Taxonomy" id="81408"/>
    <lineage>
        <taxon>Bacteria</taxon>
        <taxon>Bacillati</taxon>
        <taxon>Bacillota</taxon>
        <taxon>Bacilli</taxon>
        <taxon>Bacillales</taxon>
        <taxon>Anoxybacillaceae</taxon>
        <taxon>Saccharococcus</taxon>
    </lineage>
</organism>
<dbReference type="EMBL" id="LQYS01000114">
    <property type="protein sequence ID" value="KYD07697.1"/>
    <property type="molecule type" value="Genomic_DNA"/>
</dbReference>
<dbReference type="AlphaFoldDB" id="A0A150L5V9"/>
<evidence type="ECO:0000313" key="1">
    <source>
        <dbReference type="EMBL" id="KYD07697.1"/>
    </source>
</evidence>
<dbReference type="STRING" id="81408.B4119_3448"/>
<gene>
    <name evidence="1" type="ORF">B4119_3448</name>
</gene>
<accession>A0A150L5V9</accession>
<dbReference type="Proteomes" id="UP000075455">
    <property type="component" value="Unassembled WGS sequence"/>
</dbReference>